<evidence type="ECO:0000256" key="6">
    <source>
        <dbReference type="SAM" id="SignalP"/>
    </source>
</evidence>
<evidence type="ECO:0000256" key="1">
    <source>
        <dbReference type="ARBA" id="ARBA00004196"/>
    </source>
</evidence>
<dbReference type="GO" id="GO:0030313">
    <property type="term" value="C:cell envelope"/>
    <property type="evidence" value="ECO:0007669"/>
    <property type="project" value="UniProtKB-SubCell"/>
</dbReference>
<organism evidence="7 8">
    <name type="scientific">Anaerocolumna sedimenticola</name>
    <dbReference type="NCBI Taxonomy" id="2696063"/>
    <lineage>
        <taxon>Bacteria</taxon>
        <taxon>Bacillati</taxon>
        <taxon>Bacillota</taxon>
        <taxon>Clostridia</taxon>
        <taxon>Lachnospirales</taxon>
        <taxon>Lachnospiraceae</taxon>
        <taxon>Anaerocolumna</taxon>
    </lineage>
</organism>
<evidence type="ECO:0000313" key="8">
    <source>
        <dbReference type="Proteomes" id="UP000464314"/>
    </source>
</evidence>
<dbReference type="Gene3D" id="3.40.190.10">
    <property type="entry name" value="Periplasmic binding protein-like II"/>
    <property type="match status" value="1"/>
</dbReference>
<dbReference type="PANTHER" id="PTHR43649">
    <property type="entry name" value="ARABINOSE-BINDING PROTEIN-RELATED"/>
    <property type="match status" value="1"/>
</dbReference>
<dbReference type="PANTHER" id="PTHR43649:SF31">
    <property type="entry name" value="SN-GLYCEROL-3-PHOSPHATE-BINDING PERIPLASMIC PROTEIN UGPB"/>
    <property type="match status" value="1"/>
</dbReference>
<proteinExistence type="inferred from homology"/>
<feature type="region of interest" description="Disordered" evidence="5">
    <location>
        <begin position="27"/>
        <end position="52"/>
    </location>
</feature>
<feature type="chain" id="PRO_5038863782" evidence="6">
    <location>
        <begin position="23"/>
        <end position="478"/>
    </location>
</feature>
<reference evidence="7 8" key="1">
    <citation type="submission" date="2020-01" db="EMBL/GenBank/DDBJ databases">
        <title>Genome analysis of Anaerocolumna sp. CBA3638.</title>
        <authorList>
            <person name="Kim J."/>
            <person name="Roh S.W."/>
        </authorList>
    </citation>
    <scope>NUCLEOTIDE SEQUENCE [LARGE SCALE GENOMIC DNA]</scope>
    <source>
        <strain evidence="7 8">CBA3638</strain>
    </source>
</reference>
<protein>
    <submittedName>
        <fullName evidence="7">Extracellular solute-binding protein</fullName>
    </submittedName>
</protein>
<dbReference type="InterPro" id="IPR006059">
    <property type="entry name" value="SBP"/>
</dbReference>
<dbReference type="PROSITE" id="PS51257">
    <property type="entry name" value="PROKAR_LIPOPROTEIN"/>
    <property type="match status" value="1"/>
</dbReference>
<dbReference type="EMBL" id="CP048000">
    <property type="protein sequence ID" value="QHQ60804.1"/>
    <property type="molecule type" value="Genomic_DNA"/>
</dbReference>
<dbReference type="Pfam" id="PF01547">
    <property type="entry name" value="SBP_bac_1"/>
    <property type="match status" value="1"/>
</dbReference>
<evidence type="ECO:0000256" key="5">
    <source>
        <dbReference type="SAM" id="MobiDB-lite"/>
    </source>
</evidence>
<keyword evidence="8" id="KW-1185">Reference proteome</keyword>
<dbReference type="Proteomes" id="UP000464314">
    <property type="component" value="Chromosome"/>
</dbReference>
<comment type="subcellular location">
    <subcellularLocation>
        <location evidence="1">Cell envelope</location>
    </subcellularLocation>
</comment>
<evidence type="ECO:0000256" key="4">
    <source>
        <dbReference type="ARBA" id="ARBA00022729"/>
    </source>
</evidence>
<dbReference type="InterPro" id="IPR050490">
    <property type="entry name" value="Bact_solute-bd_prot1"/>
</dbReference>
<sequence length="478" mass="52790">MKKSVKKVLAMVLIGIMSVSLMSGCGKKEDTGSTASTDTSAESSTSTADGKTSDVKMEKIRVWSSNAHEKELRLQQIEKFNNTIGKEKGIEIEYTVYGSNWMDAMKVAAAAGEAPELFQPSGQFLLDFVNAGYLVPVTDLPGGDEFVSQYEGSLVNNQHIINGKVYTLPYNLTTFKFIVNDDLFKKAGITEYPKTWDEVREDAKIITEKGNGQEYGWILGLQSNWMISSYITRPNAQNVGHLGFNWETMKFDYSAFAPVVGAIKGMVDDGSVFPGFEGLDADAARAQFAEGRVGMIVGASFDTAVYNEQFPAKCNWKVIPVPSYTEDGPKYKEFVDATSLLGVGAAGLDKPEKTLEVMKFFYSDENMAQMYEQSLYIPYRQQAIDMAKSQPAQKGFAEFSDVPEKNLMLPSPDSNVTVEGDAYRETIMKFFAGGFGDEDVKDVLADLDNRYNKALGDLDPELLKSFELTPEVLASLKK</sequence>
<accession>A0A6P1TI33</accession>
<dbReference type="AlphaFoldDB" id="A0A6P1TI33"/>
<evidence type="ECO:0000256" key="3">
    <source>
        <dbReference type="ARBA" id="ARBA00022448"/>
    </source>
</evidence>
<keyword evidence="4 6" id="KW-0732">Signal</keyword>
<comment type="similarity">
    <text evidence="2">Belongs to the bacterial solute-binding protein 1 family.</text>
</comment>
<keyword evidence="3" id="KW-0813">Transport</keyword>
<dbReference type="RefSeq" id="WP_161837634.1">
    <property type="nucleotide sequence ID" value="NZ_CP048000.1"/>
</dbReference>
<feature type="signal peptide" evidence="6">
    <location>
        <begin position="1"/>
        <end position="22"/>
    </location>
</feature>
<name>A0A6P1TI33_9FIRM</name>
<evidence type="ECO:0000256" key="2">
    <source>
        <dbReference type="ARBA" id="ARBA00008520"/>
    </source>
</evidence>
<evidence type="ECO:0000313" key="7">
    <source>
        <dbReference type="EMBL" id="QHQ60804.1"/>
    </source>
</evidence>
<gene>
    <name evidence="7" type="ORF">Ana3638_08505</name>
</gene>
<feature type="compositionally biased region" description="Low complexity" evidence="5">
    <location>
        <begin position="32"/>
        <end position="50"/>
    </location>
</feature>
<dbReference type="SUPFAM" id="SSF53850">
    <property type="entry name" value="Periplasmic binding protein-like II"/>
    <property type="match status" value="1"/>
</dbReference>
<dbReference type="KEGG" id="anr:Ana3638_08505"/>